<sequence length="290" mass="32245">MRTPGELDEAFELGRTCALAAECDRDLRRCAQMYGGLFPGAAFGPEIYSALTLTSAFGAPWATAERLKVVNRAALWVLALDRLVDHTATTREQVNELIGDCLAVADGAAPRAAVTRFLADLRDELATVQEFADLHWLWREQLGRTLAGMGRAWVWRDTAAEVSLDRYVGNADSRGTCFVDLSHLIYAGDAWVRDHLEDLRPASEQVQRYLHLLGDLASYRRDLSWGGLNVLLLGVARADVNEAMTGLARDAGELIHGVRERSPRTATYLWRQIGFSAGYHNISGYDHQKW</sequence>
<comment type="caution">
    <text evidence="1">The sequence shown here is derived from an EMBL/GenBank/DDBJ whole genome shotgun (WGS) entry which is preliminary data.</text>
</comment>
<evidence type="ECO:0000313" key="1">
    <source>
        <dbReference type="EMBL" id="MFC5817942.1"/>
    </source>
</evidence>
<dbReference type="RefSeq" id="WP_148031440.1">
    <property type="nucleotide sequence ID" value="NZ_JAHKRN010000018.1"/>
</dbReference>
<dbReference type="Proteomes" id="UP001596096">
    <property type="component" value="Unassembled WGS sequence"/>
</dbReference>
<evidence type="ECO:0008006" key="3">
    <source>
        <dbReference type="Google" id="ProtNLM"/>
    </source>
</evidence>
<reference evidence="2" key="1">
    <citation type="journal article" date="2019" name="Int. J. Syst. Evol. Microbiol.">
        <title>The Global Catalogue of Microorganisms (GCM) 10K type strain sequencing project: providing services to taxonomists for standard genome sequencing and annotation.</title>
        <authorList>
            <consortium name="The Broad Institute Genomics Platform"/>
            <consortium name="The Broad Institute Genome Sequencing Center for Infectious Disease"/>
            <person name="Wu L."/>
            <person name="Ma J."/>
        </authorList>
    </citation>
    <scope>NUCLEOTIDE SEQUENCE [LARGE SCALE GENOMIC DNA]</scope>
    <source>
        <strain evidence="2">CGMCC 4.7106</strain>
    </source>
</reference>
<dbReference type="SUPFAM" id="SSF48576">
    <property type="entry name" value="Terpenoid synthases"/>
    <property type="match status" value="1"/>
</dbReference>
<dbReference type="Gene3D" id="1.10.600.10">
    <property type="entry name" value="Farnesyl Diphosphate Synthase"/>
    <property type="match status" value="1"/>
</dbReference>
<dbReference type="InterPro" id="IPR008949">
    <property type="entry name" value="Isoprenoid_synthase_dom_sf"/>
</dbReference>
<dbReference type="EMBL" id="JBHSNW010000011">
    <property type="protein sequence ID" value="MFC5817942.1"/>
    <property type="molecule type" value="Genomic_DNA"/>
</dbReference>
<keyword evidence="2" id="KW-1185">Reference proteome</keyword>
<gene>
    <name evidence="1" type="ORF">ACFPUY_22810</name>
</gene>
<accession>A0ABW1BY28</accession>
<name>A0ABW1BY28_9ACTN</name>
<organism evidence="1 2">
    <name type="scientific">Nonomuraea harbinensis</name>
    <dbReference type="NCBI Taxonomy" id="1286938"/>
    <lineage>
        <taxon>Bacteria</taxon>
        <taxon>Bacillati</taxon>
        <taxon>Actinomycetota</taxon>
        <taxon>Actinomycetes</taxon>
        <taxon>Streptosporangiales</taxon>
        <taxon>Streptosporangiaceae</taxon>
        <taxon>Nonomuraea</taxon>
    </lineage>
</organism>
<proteinExistence type="predicted"/>
<protein>
    <recommendedName>
        <fullName evidence="3">Terpene synthase</fullName>
    </recommendedName>
</protein>
<evidence type="ECO:0000313" key="2">
    <source>
        <dbReference type="Proteomes" id="UP001596096"/>
    </source>
</evidence>